<feature type="binding site" evidence="6">
    <location>
        <position position="75"/>
    </location>
    <ligand>
        <name>Zn(2+)</name>
        <dbReference type="ChEBI" id="CHEBI:29105"/>
        <note>catalytic</note>
    </ligand>
</feature>
<feature type="domain" description="Peptidase M12A" evidence="8">
    <location>
        <begin position="1"/>
        <end position="150"/>
    </location>
</feature>
<keyword evidence="6" id="KW-1015">Disulfide bond</keyword>
<dbReference type="SUPFAM" id="SSF55486">
    <property type="entry name" value="Metalloproteases ('zincins'), catalytic domain"/>
    <property type="match status" value="1"/>
</dbReference>
<dbReference type="PROSITE" id="PS51864">
    <property type="entry name" value="ASTACIN"/>
    <property type="match status" value="1"/>
</dbReference>
<dbReference type="Gene3D" id="3.40.390.10">
    <property type="entry name" value="Collagenase (Catalytic Domain)"/>
    <property type="match status" value="1"/>
</dbReference>
<evidence type="ECO:0000256" key="5">
    <source>
        <dbReference type="ARBA" id="ARBA00023049"/>
    </source>
</evidence>
<dbReference type="SMART" id="SM00235">
    <property type="entry name" value="ZnMc"/>
    <property type="match status" value="1"/>
</dbReference>
<keyword evidence="4 6" id="KW-0862">Zinc</keyword>
<evidence type="ECO:0000256" key="3">
    <source>
        <dbReference type="ARBA" id="ARBA00022801"/>
    </source>
</evidence>
<feature type="binding site" evidence="6">
    <location>
        <position position="65"/>
    </location>
    <ligand>
        <name>Zn(2+)</name>
        <dbReference type="ChEBI" id="CHEBI:29105"/>
        <note>catalytic</note>
    </ligand>
</feature>
<keyword evidence="10" id="KW-1185">Reference proteome</keyword>
<comment type="caution">
    <text evidence="6">Lacks conserved residue(s) required for the propagation of feature annotation.</text>
</comment>
<evidence type="ECO:0000256" key="1">
    <source>
        <dbReference type="ARBA" id="ARBA00022670"/>
    </source>
</evidence>
<sequence length="150" mass="17597">MAHFNNLTCVRMFLAKANDKRHHILVNQNKPGCFSFVGYTKLKKGNQDLNLHKNCFYGIHKVVFHETLHALGFKHTQVRYDRDDHIKVYKDRVSPKRWKNFVRTKGVKGYLASLGLPYDYNSILHYPPYTFSNNKKPTIKLLKKFKGELG</sequence>
<name>A0AAE1BS52_PETCI</name>
<dbReference type="PRINTS" id="PR00480">
    <property type="entry name" value="ASTACIN"/>
</dbReference>
<dbReference type="InterPro" id="IPR001506">
    <property type="entry name" value="Peptidase_M12A"/>
</dbReference>
<organism evidence="9 10">
    <name type="scientific">Petrolisthes cinctipes</name>
    <name type="common">Flat porcelain crab</name>
    <dbReference type="NCBI Taxonomy" id="88211"/>
    <lineage>
        <taxon>Eukaryota</taxon>
        <taxon>Metazoa</taxon>
        <taxon>Ecdysozoa</taxon>
        <taxon>Arthropoda</taxon>
        <taxon>Crustacea</taxon>
        <taxon>Multicrustacea</taxon>
        <taxon>Malacostraca</taxon>
        <taxon>Eumalacostraca</taxon>
        <taxon>Eucarida</taxon>
        <taxon>Decapoda</taxon>
        <taxon>Pleocyemata</taxon>
        <taxon>Anomura</taxon>
        <taxon>Galatheoidea</taxon>
        <taxon>Porcellanidae</taxon>
        <taxon>Petrolisthes</taxon>
    </lineage>
</organism>
<keyword evidence="1 6" id="KW-0645">Protease</keyword>
<evidence type="ECO:0000256" key="7">
    <source>
        <dbReference type="RuleBase" id="RU361183"/>
    </source>
</evidence>
<proteinExistence type="predicted"/>
<keyword evidence="5 6" id="KW-0482">Metalloprotease</keyword>
<evidence type="ECO:0000259" key="8">
    <source>
        <dbReference type="PROSITE" id="PS51864"/>
    </source>
</evidence>
<keyword evidence="3 6" id="KW-0378">Hydrolase</keyword>
<protein>
    <recommendedName>
        <fullName evidence="7">Metalloendopeptidase</fullName>
        <ecNumber evidence="7">3.4.24.-</ecNumber>
    </recommendedName>
</protein>
<dbReference type="Pfam" id="PF01400">
    <property type="entry name" value="Astacin"/>
    <property type="match status" value="1"/>
</dbReference>
<evidence type="ECO:0000256" key="4">
    <source>
        <dbReference type="ARBA" id="ARBA00022833"/>
    </source>
</evidence>
<keyword evidence="2 6" id="KW-0479">Metal-binding</keyword>
<feature type="binding site" evidence="6">
    <location>
        <position position="69"/>
    </location>
    <ligand>
        <name>Zn(2+)</name>
        <dbReference type="ChEBI" id="CHEBI:29105"/>
        <note>catalytic</note>
    </ligand>
</feature>
<gene>
    <name evidence="9" type="ORF">Pcinc_037834</name>
</gene>
<dbReference type="PANTHER" id="PTHR10127">
    <property type="entry name" value="DISCOIDIN, CUB, EGF, LAMININ , AND ZINC METALLOPROTEASE DOMAIN CONTAINING"/>
    <property type="match status" value="1"/>
</dbReference>
<dbReference type="GO" id="GO:0008270">
    <property type="term" value="F:zinc ion binding"/>
    <property type="evidence" value="ECO:0007669"/>
    <property type="project" value="UniProtKB-UniRule"/>
</dbReference>
<dbReference type="Proteomes" id="UP001286313">
    <property type="component" value="Unassembled WGS sequence"/>
</dbReference>
<comment type="caution">
    <text evidence="9">The sequence shown here is derived from an EMBL/GenBank/DDBJ whole genome shotgun (WGS) entry which is preliminary data.</text>
</comment>
<evidence type="ECO:0000313" key="10">
    <source>
        <dbReference type="Proteomes" id="UP001286313"/>
    </source>
</evidence>
<feature type="active site" evidence="6">
    <location>
        <position position="66"/>
    </location>
</feature>
<accession>A0AAE1BS52</accession>
<dbReference type="PANTHER" id="PTHR10127:SF780">
    <property type="entry name" value="METALLOENDOPEPTIDASE"/>
    <property type="match status" value="1"/>
</dbReference>
<dbReference type="EMBL" id="JAWQEG010006089">
    <property type="protein sequence ID" value="KAK3855788.1"/>
    <property type="molecule type" value="Genomic_DNA"/>
</dbReference>
<evidence type="ECO:0000256" key="6">
    <source>
        <dbReference type="PROSITE-ProRule" id="PRU01211"/>
    </source>
</evidence>
<dbReference type="GO" id="GO:0004222">
    <property type="term" value="F:metalloendopeptidase activity"/>
    <property type="evidence" value="ECO:0007669"/>
    <property type="project" value="UniProtKB-UniRule"/>
</dbReference>
<comment type="cofactor">
    <cofactor evidence="6 7">
        <name>Zn(2+)</name>
        <dbReference type="ChEBI" id="CHEBI:29105"/>
    </cofactor>
    <text evidence="6 7">Binds 1 zinc ion per subunit.</text>
</comment>
<dbReference type="InterPro" id="IPR006026">
    <property type="entry name" value="Peptidase_Metallo"/>
</dbReference>
<evidence type="ECO:0000313" key="9">
    <source>
        <dbReference type="EMBL" id="KAK3855788.1"/>
    </source>
</evidence>
<dbReference type="AlphaFoldDB" id="A0AAE1BS52"/>
<feature type="disulfide bond" evidence="6">
    <location>
        <begin position="33"/>
        <end position="55"/>
    </location>
</feature>
<reference evidence="9" key="1">
    <citation type="submission" date="2023-10" db="EMBL/GenBank/DDBJ databases">
        <title>Genome assemblies of two species of porcelain crab, Petrolisthes cinctipes and Petrolisthes manimaculis (Anomura: Porcellanidae).</title>
        <authorList>
            <person name="Angst P."/>
        </authorList>
    </citation>
    <scope>NUCLEOTIDE SEQUENCE</scope>
    <source>
        <strain evidence="9">PB745_01</strain>
        <tissue evidence="9">Gill</tissue>
    </source>
</reference>
<dbReference type="InterPro" id="IPR024079">
    <property type="entry name" value="MetalloPept_cat_dom_sf"/>
</dbReference>
<dbReference type="EC" id="3.4.24.-" evidence="7"/>
<evidence type="ECO:0000256" key="2">
    <source>
        <dbReference type="ARBA" id="ARBA00022723"/>
    </source>
</evidence>
<dbReference type="GO" id="GO:0006508">
    <property type="term" value="P:proteolysis"/>
    <property type="evidence" value="ECO:0007669"/>
    <property type="project" value="UniProtKB-KW"/>
</dbReference>